<protein>
    <submittedName>
        <fullName evidence="2">Uncharacterized protein</fullName>
    </submittedName>
</protein>
<dbReference type="EMBL" id="LBYB01000016">
    <property type="protein sequence ID" value="KKR41080.1"/>
    <property type="molecule type" value="Genomic_DNA"/>
</dbReference>
<dbReference type="Proteomes" id="UP000034881">
    <property type="component" value="Unassembled WGS sequence"/>
</dbReference>
<sequence>MPGLASPDQSIVPASEKVSSAENKSGPTRKIAEAAKRVIEKIRGRITRPHPDPDAALSDIVEAPDQKLDDSIVVVSVDKSQTIPEINPQIPLDPEIEYQKTLAEVRTKEIGGSDPFSIFKELVKENKPSIPKEDSVRIFKLKDMLRHQVLALEARRQGVSKIEEFRRLVVCLETDLKSGSNRLNLGIDSIPVIKALLETRVDPMPFIKALEPNVNLFDSFVHPRSYTGKTDITTIMRLLKTPNAQELLPLIQGMSQVPHNPWRVTSYGSDITQVDTLISLAETGNIPNYPPEFFDKVGILARVFKTFFHVFPEVEIEDLPAYETLIGNQDKLQFLSVALRRGYYDRCFSRKTTVFDTLDSLDKDGLIAPLTALIQSGISLDIPDSNDDHFNYLNQTQAEINQDLSNLVADPSVQAILADPDKLEFAQILRLMKGSPVSPKQVSELYEDRQDLIVLNSLIFGKLGIENQDYDESVRTRVEEIKSLMSSDERRQILLSPDFLKFVQNLQKEEIILQPQDYFTYRLDQFDHGEYSHINYPSQSVLVQLYKAKDLIDLLDPGMTKRIIEGSRRQCSSEERDVASVDMSRLGEFINYIPTILLLREAGIPFSTDNFKDAKWIASVNSMPLMGYSIRQIVPPDKMNEWLKSVLLLPRDVQDGISELIGQRWRSGIKAPNLTIKDVKRVKNLANLFNSPDFSPRDYPANEWPTRELFSALGQYSGDVRSLFTEGQPNAELAKFLIELKRPSALSMILKNNMLEFFGDERRTLEIWISFPQQLQILSASEQHFPVLSADLLDRYKTVSALMHFADITVLSDKLIKIITLAPGYKDFIKNGKPTRVFTDEIIRQKYPDALATYLSDEALSQYDDFERSVLSIWKSLPGDLRMEVINEAGFPRVAPDKAEKYRVAKEIIDRIRNSPSAEIKRIEKELIGQLWKLENPQAALEEIIGVFEKNNLPLVGKIYRVFETIYDNPGTSGKSILEMDLSSRSNLSPVLRSATPRERREIIYRDLLSINIHSGNPQLRNYLQTIRDGESVITKMEDEGVGALSEREKLQLEHFFEKMDMLYTSSLFGRTIESRRRAKHIDSSPTTSQFSLEKRAEALKRNFHVRPDQKLTDRISEMFLKPLGFTNIEDVLKAMAKSKAEADARNRKFAESGAGKIALKAGDRFKGLNSINIGKILERGSVAREYLGVSAGSDLTPYDSDTSLILDGDLSNGVTSALNASLAKAYGDIYLLVRDRGQFGTGANQYESFLSLGGRHFGIRTGFASTEIDAMVLQKDSSSAGKFDDLFMTIAQNGVYIPVADRNGNIIFTPKQFDEYRKTFDGVSEYSESPSAVRRVGIDEALYPFPNSREVVDSTRGALDKLAQEISSDRKKVVGLSNEIRKRIGDVLDANGVALRGEFDTSIYGAELVDTGSTARGSNVPGDYDFDMSLQLDPNNSKRLGEIAEIVKGVLKLQQDASHTETDYIQVRGKGSQIIEGEILDIDIGIGKRSDEGIFASSDSIAQKLESIRATHGDGAYLDALANIVLTKKILKAGHAYKKLEDGGMGGIGVENWILLHNGNMLDAFQSFWQASHDGQGGVLPYEEFAKRYKIFDAGLNIKFNRHDNFIQVLKPNGYAALVETIGRYLRYL</sequence>
<accession>A0A0G0T1V1</accession>
<feature type="region of interest" description="Disordered" evidence="1">
    <location>
        <begin position="1"/>
        <end position="33"/>
    </location>
</feature>
<evidence type="ECO:0000256" key="1">
    <source>
        <dbReference type="SAM" id="MobiDB-lite"/>
    </source>
</evidence>
<proteinExistence type="predicted"/>
<organism evidence="2 3">
    <name type="scientific">Candidatus Daviesbacteria bacterium GW2011_GWC2_40_12</name>
    <dbReference type="NCBI Taxonomy" id="1618431"/>
    <lineage>
        <taxon>Bacteria</taxon>
        <taxon>Candidatus Daviesiibacteriota</taxon>
    </lineage>
</organism>
<gene>
    <name evidence="2" type="ORF">UT77_C0016G0034</name>
</gene>
<name>A0A0G0T1V1_9BACT</name>
<evidence type="ECO:0000313" key="3">
    <source>
        <dbReference type="Proteomes" id="UP000034881"/>
    </source>
</evidence>
<feature type="compositionally biased region" description="Polar residues" evidence="1">
    <location>
        <begin position="17"/>
        <end position="26"/>
    </location>
</feature>
<comment type="caution">
    <text evidence="2">The sequence shown here is derived from an EMBL/GenBank/DDBJ whole genome shotgun (WGS) entry which is preliminary data.</text>
</comment>
<reference evidence="2 3" key="1">
    <citation type="journal article" date="2015" name="Nature">
        <title>rRNA introns, odd ribosomes, and small enigmatic genomes across a large radiation of phyla.</title>
        <authorList>
            <person name="Brown C.T."/>
            <person name="Hug L.A."/>
            <person name="Thomas B.C."/>
            <person name="Sharon I."/>
            <person name="Castelle C.J."/>
            <person name="Singh A."/>
            <person name="Wilkins M.J."/>
            <person name="Williams K.H."/>
            <person name="Banfield J.F."/>
        </authorList>
    </citation>
    <scope>NUCLEOTIDE SEQUENCE [LARGE SCALE GENOMIC DNA]</scope>
</reference>
<evidence type="ECO:0000313" key="2">
    <source>
        <dbReference type="EMBL" id="KKR41080.1"/>
    </source>
</evidence>